<dbReference type="RefSeq" id="WP_344805220.1">
    <property type="nucleotide sequence ID" value="NZ_BAABAB010000017.1"/>
</dbReference>
<evidence type="ECO:0008006" key="5">
    <source>
        <dbReference type="Google" id="ProtNLM"/>
    </source>
</evidence>
<reference evidence="4" key="1">
    <citation type="journal article" date="2019" name="Int. J. Syst. Evol. Microbiol.">
        <title>The Global Catalogue of Microorganisms (GCM) 10K type strain sequencing project: providing services to taxonomists for standard genome sequencing and annotation.</title>
        <authorList>
            <consortium name="The Broad Institute Genomics Platform"/>
            <consortium name="The Broad Institute Genome Sequencing Center for Infectious Disease"/>
            <person name="Wu L."/>
            <person name="Ma J."/>
        </authorList>
    </citation>
    <scope>NUCLEOTIDE SEQUENCE [LARGE SCALE GENOMIC DNA]</scope>
    <source>
        <strain evidence="4">JCM 16929</strain>
    </source>
</reference>
<feature type="region of interest" description="Disordered" evidence="1">
    <location>
        <begin position="25"/>
        <end position="46"/>
    </location>
</feature>
<name>A0ABP7A106_9ACTN</name>
<keyword evidence="2" id="KW-0732">Signal</keyword>
<evidence type="ECO:0000256" key="1">
    <source>
        <dbReference type="SAM" id="MobiDB-lite"/>
    </source>
</evidence>
<sequence length="184" mass="19303">MALRRRAPLLVGAVTALCLGAGACTPTDPPSASPSPSATPTETELERQTRLDFEAAEKAYRTFSAEYDRLSNAGGAAGPSAVMKENGAGPLLDAARGALRDQLKRGERTTGSVHIVWIRHGAYSPAKLTLNTCEDGSSVRITDKSGKAVGNGSIGTASVEVRKLDGRWKAWDLSDDKDVTSCDG</sequence>
<accession>A0ABP7A106</accession>
<keyword evidence="4" id="KW-1185">Reference proteome</keyword>
<gene>
    <name evidence="3" type="ORF">GCM10022236_26510</name>
</gene>
<dbReference type="PROSITE" id="PS51257">
    <property type="entry name" value="PROKAR_LIPOPROTEIN"/>
    <property type="match status" value="1"/>
</dbReference>
<proteinExistence type="predicted"/>
<comment type="caution">
    <text evidence="3">The sequence shown here is derived from an EMBL/GenBank/DDBJ whole genome shotgun (WGS) entry which is preliminary data.</text>
</comment>
<dbReference type="Proteomes" id="UP001501490">
    <property type="component" value="Unassembled WGS sequence"/>
</dbReference>
<feature type="chain" id="PRO_5046497849" description="Lipoprotein" evidence="2">
    <location>
        <begin position="24"/>
        <end position="184"/>
    </location>
</feature>
<evidence type="ECO:0000313" key="4">
    <source>
        <dbReference type="Proteomes" id="UP001501490"/>
    </source>
</evidence>
<organism evidence="3 4">
    <name type="scientific">Microlunatus ginsengisoli</name>
    <dbReference type="NCBI Taxonomy" id="363863"/>
    <lineage>
        <taxon>Bacteria</taxon>
        <taxon>Bacillati</taxon>
        <taxon>Actinomycetota</taxon>
        <taxon>Actinomycetes</taxon>
        <taxon>Propionibacteriales</taxon>
        <taxon>Propionibacteriaceae</taxon>
        <taxon>Microlunatus</taxon>
    </lineage>
</organism>
<protein>
    <recommendedName>
        <fullName evidence="5">Lipoprotein</fullName>
    </recommendedName>
</protein>
<dbReference type="EMBL" id="BAABAB010000017">
    <property type="protein sequence ID" value="GAA3622816.1"/>
    <property type="molecule type" value="Genomic_DNA"/>
</dbReference>
<evidence type="ECO:0000313" key="3">
    <source>
        <dbReference type="EMBL" id="GAA3622816.1"/>
    </source>
</evidence>
<feature type="signal peptide" evidence="2">
    <location>
        <begin position="1"/>
        <end position="23"/>
    </location>
</feature>
<evidence type="ECO:0000256" key="2">
    <source>
        <dbReference type="SAM" id="SignalP"/>
    </source>
</evidence>